<dbReference type="InterPro" id="IPR044144">
    <property type="entry name" value="SAF_UxaA/GarD"/>
</dbReference>
<dbReference type="EMBL" id="CZAB01000106">
    <property type="protein sequence ID" value="CUQ18484.1"/>
    <property type="molecule type" value="Genomic_DNA"/>
</dbReference>
<dbReference type="Gene3D" id="2.30.130.110">
    <property type="match status" value="1"/>
</dbReference>
<dbReference type="AlphaFoldDB" id="A0A174U7D1"/>
<evidence type="ECO:0000313" key="6">
    <source>
        <dbReference type="Proteomes" id="UP000251853"/>
    </source>
</evidence>
<dbReference type="PANTHER" id="PTHR30536:SF5">
    <property type="entry name" value="ALTRONATE DEHYDRATASE"/>
    <property type="match status" value="1"/>
</dbReference>
<proteinExistence type="predicted"/>
<dbReference type="SMART" id="SM00858">
    <property type="entry name" value="SAF"/>
    <property type="match status" value="1"/>
</dbReference>
<evidence type="ECO:0000313" key="3">
    <source>
        <dbReference type="EMBL" id="CUQ18484.1"/>
    </source>
</evidence>
<dbReference type="PANTHER" id="PTHR30536">
    <property type="entry name" value="ALTRONATE/GALACTARATE DEHYDRATASE"/>
    <property type="match status" value="1"/>
</dbReference>
<keyword evidence="6" id="KW-1185">Reference proteome</keyword>
<dbReference type="GO" id="GO:0016787">
    <property type="term" value="F:hydrolase activity"/>
    <property type="evidence" value="ECO:0007669"/>
    <property type="project" value="UniProtKB-KW"/>
</dbReference>
<dbReference type="CDD" id="cd11613">
    <property type="entry name" value="SAF_AH_GD"/>
    <property type="match status" value="1"/>
</dbReference>
<dbReference type="GO" id="GO:0016829">
    <property type="term" value="F:lyase activity"/>
    <property type="evidence" value="ECO:0007669"/>
    <property type="project" value="UniProtKB-KW"/>
</dbReference>
<keyword evidence="3" id="KW-0378">Hydrolase</keyword>
<reference evidence="4 6" key="2">
    <citation type="submission" date="2018-06" db="EMBL/GenBank/DDBJ databases">
        <authorList>
            <consortium name="Pathogen Informatics"/>
            <person name="Doyle S."/>
        </authorList>
    </citation>
    <scope>NUCLEOTIDE SEQUENCE [LARGE SCALE GENOMIC DNA]</scope>
    <source>
        <strain evidence="4 6">NCTC11224</strain>
    </source>
</reference>
<feature type="domain" description="SAF" evidence="2">
    <location>
        <begin position="12"/>
        <end position="87"/>
    </location>
</feature>
<dbReference type="RefSeq" id="WP_022202834.1">
    <property type="nucleotide sequence ID" value="NZ_CZAB01000106.1"/>
</dbReference>
<evidence type="ECO:0000259" key="2">
    <source>
        <dbReference type="SMART" id="SM00858"/>
    </source>
</evidence>
<dbReference type="EMBL" id="UAVW01000009">
    <property type="protein sequence ID" value="SQB10824.1"/>
    <property type="molecule type" value="Genomic_DNA"/>
</dbReference>
<dbReference type="Proteomes" id="UP000095512">
    <property type="component" value="Unassembled WGS sequence"/>
</dbReference>
<keyword evidence="1" id="KW-0456">Lyase</keyword>
<evidence type="ECO:0000256" key="1">
    <source>
        <dbReference type="ARBA" id="ARBA00023239"/>
    </source>
</evidence>
<sequence>MNINALLMDQRDNVVTCVASVPKGSQIVYQKGTEVCTLTAEDDIPYCHKAALEDLPQGAEVRKYGEMIGQTSVSIAKGHWVSHENIFSVPRDYDSEFIH</sequence>
<organism evidence="3 5">
    <name type="scientific">Enterocloster clostridioformis</name>
    <dbReference type="NCBI Taxonomy" id="1531"/>
    <lineage>
        <taxon>Bacteria</taxon>
        <taxon>Bacillati</taxon>
        <taxon>Bacillota</taxon>
        <taxon>Clostridia</taxon>
        <taxon>Lachnospirales</taxon>
        <taxon>Lachnospiraceae</taxon>
        <taxon>Enterocloster</taxon>
    </lineage>
</organism>
<dbReference type="InterPro" id="IPR052172">
    <property type="entry name" value="UxaA_altronate/galactarate_dh"/>
</dbReference>
<dbReference type="InterPro" id="IPR013974">
    <property type="entry name" value="SAF"/>
</dbReference>
<evidence type="ECO:0000313" key="4">
    <source>
        <dbReference type="EMBL" id="SQB10824.1"/>
    </source>
</evidence>
<name>A0A174U7D1_9FIRM</name>
<gene>
    <name evidence="3" type="ORF">ERS852480_05086</name>
    <name evidence="4" type="ORF">NCTC11224_02164</name>
</gene>
<reference evidence="3 5" key="1">
    <citation type="submission" date="2015-09" db="EMBL/GenBank/DDBJ databases">
        <authorList>
            <consortium name="Pathogen Informatics"/>
        </authorList>
    </citation>
    <scope>NUCLEOTIDE SEQUENCE [LARGE SCALE GENOMIC DNA]</scope>
    <source>
        <strain evidence="3 5">2789STDY5834865</strain>
    </source>
</reference>
<dbReference type="GO" id="GO:0019698">
    <property type="term" value="P:D-galacturonate catabolic process"/>
    <property type="evidence" value="ECO:0007669"/>
    <property type="project" value="TreeGrafter"/>
</dbReference>
<evidence type="ECO:0000313" key="5">
    <source>
        <dbReference type="Proteomes" id="UP000095512"/>
    </source>
</evidence>
<accession>A0A174U7D1</accession>
<protein>
    <submittedName>
        <fullName evidence="3">Carbohydrate hydrolase (N-terminus)</fullName>
    </submittedName>
</protein>
<dbReference type="Proteomes" id="UP000251853">
    <property type="component" value="Unassembled WGS sequence"/>
</dbReference>